<name>A0AA51N767_9BACT</name>
<dbReference type="InterPro" id="IPR025352">
    <property type="entry name" value="DUF4256"/>
</dbReference>
<organism evidence="1 2">
    <name type="scientific">Marivirga arenosa</name>
    <dbReference type="NCBI Taxonomy" id="3059076"/>
    <lineage>
        <taxon>Bacteria</taxon>
        <taxon>Pseudomonadati</taxon>
        <taxon>Bacteroidota</taxon>
        <taxon>Cytophagia</taxon>
        <taxon>Cytophagales</taxon>
        <taxon>Marivirgaceae</taxon>
        <taxon>Marivirga</taxon>
    </lineage>
</organism>
<keyword evidence="2" id="KW-1185">Reference proteome</keyword>
<evidence type="ECO:0000313" key="2">
    <source>
        <dbReference type="Proteomes" id="UP001244443"/>
    </source>
</evidence>
<gene>
    <name evidence="1" type="ORF">QYS48_18115</name>
</gene>
<protein>
    <submittedName>
        <fullName evidence="1">DUF4256 domain-containing protein</fullName>
    </submittedName>
</protein>
<sequence>MNQITEAEKEQFISTLKTRFQQNMHRHKEMNWSTISDFLNANESILNTIYKMEKTGGEPDLLKFPDGRILYLDFSKESPSGRRSLCYDHEALINRKKNPPKNSAEDISNELGIKILNEKDYKYLQSTENFDTKTSSWIETPEEIRKLGGALFADFRYKHVFIYHNGADSYYSARGFRGSVEISI</sequence>
<reference evidence="1" key="1">
    <citation type="submission" date="2023-08" db="EMBL/GenBank/DDBJ databases">
        <title>Comparative genomics and taxonomic characterization of three novel marine species of genus Marivirga.</title>
        <authorList>
            <person name="Muhammad N."/>
            <person name="Kim S.-G."/>
        </authorList>
    </citation>
    <scope>NUCLEOTIDE SEQUENCE [LARGE SCALE GENOMIC DNA]</scope>
    <source>
        <strain evidence="1">ABR2-2</strain>
    </source>
</reference>
<evidence type="ECO:0000313" key="1">
    <source>
        <dbReference type="EMBL" id="WMN06880.1"/>
    </source>
</evidence>
<dbReference type="AlphaFoldDB" id="A0AA51N767"/>
<accession>A0AA51N767</accession>
<dbReference type="EMBL" id="CP129970">
    <property type="protein sequence ID" value="WMN06880.1"/>
    <property type="molecule type" value="Genomic_DNA"/>
</dbReference>
<dbReference type="RefSeq" id="WP_308356852.1">
    <property type="nucleotide sequence ID" value="NZ_CP129970.2"/>
</dbReference>
<dbReference type="Proteomes" id="UP001244443">
    <property type="component" value="Chromosome"/>
</dbReference>
<proteinExistence type="predicted"/>
<dbReference type="Pfam" id="PF14066">
    <property type="entry name" value="DUF4256"/>
    <property type="match status" value="1"/>
</dbReference>